<reference evidence="1 2" key="1">
    <citation type="submission" date="2018-07" db="EMBL/GenBank/DDBJ databases">
        <title>Chitinophaga K2CV101002-2 sp. nov., isolated from a monsoon evergreen broad-leaved forest soil.</title>
        <authorList>
            <person name="Lv Y."/>
        </authorList>
    </citation>
    <scope>NUCLEOTIDE SEQUENCE [LARGE SCALE GENOMIC DNA]</scope>
    <source>
        <strain evidence="1 2">GDMCC 1.1288</strain>
    </source>
</reference>
<dbReference type="OrthoDB" id="1492980at2"/>
<organism evidence="1 2">
    <name type="scientific">Chitinophaga silvatica</name>
    <dbReference type="NCBI Taxonomy" id="2282649"/>
    <lineage>
        <taxon>Bacteria</taxon>
        <taxon>Pseudomonadati</taxon>
        <taxon>Bacteroidota</taxon>
        <taxon>Chitinophagia</taxon>
        <taxon>Chitinophagales</taxon>
        <taxon>Chitinophagaceae</taxon>
        <taxon>Chitinophaga</taxon>
    </lineage>
</organism>
<comment type="caution">
    <text evidence="1">The sequence shown here is derived from an EMBL/GenBank/DDBJ whole genome shotgun (WGS) entry which is preliminary data.</text>
</comment>
<sequence>MRAIYFLFIFLLILGACNIGTRELNIPDTVAVTKTSQHVQVPGSRLFIVPPPGFKFTKSNTLKKDDGSEIMIADFPESKFNRDNRIPDSPGETTFYEKLFVIGGYKARLSYGKALKENKEKIVFVFGDDQNSILADCTFPVNNKKSRDEAIGAVLSIFLDKSMELDYAALNNYTINTDNSAFKLYGNNKLLFYYSINGEEIKDNNNYITIARLPAFPRMEEMKAVTKGFISKIEKGMRIEKIDDKPVKIHGQPAYEAIISAVANNVLSERLYLLVMGNTKSSIYYLGVFEASDSTVFEECKALAQTLRLK</sequence>
<evidence type="ECO:0000313" key="1">
    <source>
        <dbReference type="EMBL" id="RFS26917.1"/>
    </source>
</evidence>
<dbReference type="AlphaFoldDB" id="A0A3E1YHT1"/>
<dbReference type="RefSeq" id="WP_116974109.1">
    <property type="nucleotide sequence ID" value="NZ_QPMM01000001.1"/>
</dbReference>
<gene>
    <name evidence="1" type="ORF">DVR12_03785</name>
</gene>
<evidence type="ECO:0000313" key="2">
    <source>
        <dbReference type="Proteomes" id="UP000260644"/>
    </source>
</evidence>
<dbReference type="Proteomes" id="UP000260644">
    <property type="component" value="Unassembled WGS sequence"/>
</dbReference>
<dbReference type="EMBL" id="QPMM01000001">
    <property type="protein sequence ID" value="RFS26917.1"/>
    <property type="molecule type" value="Genomic_DNA"/>
</dbReference>
<dbReference type="PROSITE" id="PS51257">
    <property type="entry name" value="PROKAR_LIPOPROTEIN"/>
    <property type="match status" value="1"/>
</dbReference>
<name>A0A3E1YHT1_9BACT</name>
<proteinExistence type="predicted"/>
<protein>
    <submittedName>
        <fullName evidence="1">Uncharacterized protein</fullName>
    </submittedName>
</protein>
<accession>A0A3E1YHT1</accession>
<keyword evidence="2" id="KW-1185">Reference proteome</keyword>